<dbReference type="EMBL" id="JAANER010000002">
    <property type="protein sequence ID" value="KAG9193300.1"/>
    <property type="molecule type" value="Genomic_DNA"/>
</dbReference>
<evidence type="ECO:0000313" key="1">
    <source>
        <dbReference type="EMBL" id="KAG9193300.1"/>
    </source>
</evidence>
<keyword evidence="2" id="KW-1185">Reference proteome</keyword>
<dbReference type="Proteomes" id="UP001199106">
    <property type="component" value="Unassembled WGS sequence"/>
</dbReference>
<dbReference type="PANTHER" id="PTHR40788">
    <property type="entry name" value="CLR5 DOMAIN-CONTAINING PROTEIN-RELATED"/>
    <property type="match status" value="1"/>
</dbReference>
<organism evidence="1 2">
    <name type="scientific">Alternaria panax</name>
    <dbReference type="NCBI Taxonomy" id="48097"/>
    <lineage>
        <taxon>Eukaryota</taxon>
        <taxon>Fungi</taxon>
        <taxon>Dikarya</taxon>
        <taxon>Ascomycota</taxon>
        <taxon>Pezizomycotina</taxon>
        <taxon>Dothideomycetes</taxon>
        <taxon>Pleosporomycetidae</taxon>
        <taxon>Pleosporales</taxon>
        <taxon>Pleosporineae</taxon>
        <taxon>Pleosporaceae</taxon>
        <taxon>Alternaria</taxon>
        <taxon>Alternaria sect. Panax</taxon>
    </lineage>
</organism>
<reference evidence="1" key="1">
    <citation type="submission" date="2021-07" db="EMBL/GenBank/DDBJ databases">
        <title>Genome Resource of American Ginseng Black Spot Pathogen Alternaria panax.</title>
        <authorList>
            <person name="Qiu C."/>
            <person name="Wang W."/>
            <person name="Liu Z."/>
        </authorList>
    </citation>
    <scope>NUCLEOTIDE SEQUENCE</scope>
    <source>
        <strain evidence="1">BNCC115425</strain>
    </source>
</reference>
<dbReference type="PANTHER" id="PTHR40788:SF2">
    <property type="entry name" value="CLR5 DOMAIN-CONTAINING PROTEIN"/>
    <property type="match status" value="1"/>
</dbReference>
<proteinExistence type="predicted"/>
<evidence type="ECO:0000313" key="2">
    <source>
        <dbReference type="Proteomes" id="UP001199106"/>
    </source>
</evidence>
<protein>
    <submittedName>
        <fullName evidence="1">Uncharacterized protein</fullName>
    </submittedName>
</protein>
<comment type="caution">
    <text evidence="1">The sequence shown here is derived from an EMBL/GenBank/DDBJ whole genome shotgun (WGS) entry which is preliminary data.</text>
</comment>
<accession>A0AAD4NTX7</accession>
<dbReference type="AlphaFoldDB" id="A0AAD4NTX7"/>
<gene>
    <name evidence="1" type="ORF">G6011_03335</name>
</gene>
<sequence length="828" mass="94819">MDWSVVPPGALTTLSSIPTADAEAILKRALFMGCDGGFTLGRAEVYQYDELTHHFFGCPGDKQCDLDESTTPEKWERALLVDNDCVSHWAPKLVVENMFKWTRLANIVTHYEELIRVRWLKKTNKQRKDILLSAWPQMATSHRADMEMVLQQCCPNQRSGGFGPFMLPYINLEDLTEPKSLLILLNARARHLPNEFAYSDFELAPLAQIRPLLLEPTDLTINFVGSYGNLIHWEDEDAARDSIAKGLTVHPVHGCNILQMQSALLVFLHKCCTKILHDVISSNAIMAGSITIAPEPPPPSDNNEQYSSLDVAMREAPYRLPARFSLVLLHNLVLACKEAAEDHIWSFREDPSYFAEVVHEQYKHRQELLLGEDCGRAHKNAEQRPLRGKVLRTMITDAYTEFYVWHEIQRRISQLHEMFVKYHCQTRNPQEELPMDFFEALVETSFFLEATMLDFVHQIEHQWCTSPAIRDSWTQSCDVGCENHAHPVQVKDSLRVDAFERLLQNSPGAKALVSPRVASYISQLSVASQCFQQLQLFQPWARRVKHSAKQRQTQLFIAYAASFSKWHDVLMTQFNGTNLWELDKPDAKFHYPADRRRSRANVESLRSAEAALNTFWDAADNRFRQKAGKTPHDIVSGIIQERALQRTPLYVERDHTLKQKNPSEAVEHIYVPIPNCLHEPTKQITGAFDKLSIGSTSKTKTHRLAGCSDGIVGPGYTDNQEPDRQPCFRLDNRACRVFRNLFHSPESRDQVGEIPWTDFLHAMVSTGFAAQKLQGSAWQFTPKDLDVTCPIQLHEPHPTHKLPFTWARRFGRRLARTYGWRGDMFQLA</sequence>
<name>A0AAD4NTX7_9PLEO</name>